<dbReference type="InterPro" id="IPR024072">
    <property type="entry name" value="DHFR-like_dom_sf"/>
</dbReference>
<evidence type="ECO:0000256" key="8">
    <source>
        <dbReference type="ARBA" id="ARBA00022833"/>
    </source>
</evidence>
<comment type="function">
    <text evidence="1 14">Converts 2,5-diamino-6-(ribosylamino)-4(3h)-pyrimidinone 5'-phosphate into 5-amino-6-(ribosylamino)-2,4(1h,3h)-pyrimidinedione 5'-phosphate.</text>
</comment>
<evidence type="ECO:0000259" key="18">
    <source>
        <dbReference type="PROSITE" id="PS51747"/>
    </source>
</evidence>
<dbReference type="InterPro" id="IPR011549">
    <property type="entry name" value="RibD_C"/>
</dbReference>
<dbReference type="InterPro" id="IPR016193">
    <property type="entry name" value="Cytidine_deaminase-like"/>
</dbReference>
<reference evidence="19" key="1">
    <citation type="submission" date="2020-10" db="EMBL/GenBank/DDBJ databases">
        <title>Taxonomic study of unclassified bacteria belonging to the class Ktedonobacteria.</title>
        <authorList>
            <person name="Yabe S."/>
            <person name="Wang C.M."/>
            <person name="Zheng Y."/>
            <person name="Sakai Y."/>
            <person name="Cavaletti L."/>
            <person name="Monciardini P."/>
            <person name="Donadio S."/>
        </authorList>
    </citation>
    <scope>NUCLEOTIDE SEQUENCE</scope>
    <source>
        <strain evidence="19">ID150040</strain>
    </source>
</reference>
<dbReference type="AlphaFoldDB" id="A0A8J3IK73"/>
<dbReference type="GO" id="GO:0009231">
    <property type="term" value="P:riboflavin biosynthetic process"/>
    <property type="evidence" value="ECO:0007669"/>
    <property type="project" value="UniProtKB-UniPathway"/>
</dbReference>
<dbReference type="EMBL" id="BNJK01000001">
    <property type="protein sequence ID" value="GHO92802.1"/>
    <property type="molecule type" value="Genomic_DNA"/>
</dbReference>
<dbReference type="PROSITE" id="PS00903">
    <property type="entry name" value="CYT_DCMP_DEAMINASES_1"/>
    <property type="match status" value="1"/>
</dbReference>
<dbReference type="GO" id="GO:0050661">
    <property type="term" value="F:NADP binding"/>
    <property type="evidence" value="ECO:0007669"/>
    <property type="project" value="InterPro"/>
</dbReference>
<dbReference type="Pfam" id="PF00383">
    <property type="entry name" value="dCMP_cyt_deam_1"/>
    <property type="match status" value="1"/>
</dbReference>
<dbReference type="PIRSF" id="PIRSF006769">
    <property type="entry name" value="RibD"/>
    <property type="match status" value="1"/>
</dbReference>
<dbReference type="InterPro" id="IPR004794">
    <property type="entry name" value="Eubact_RibD"/>
</dbReference>
<dbReference type="Gene3D" id="3.40.430.10">
    <property type="entry name" value="Dihydrofolate Reductase, subunit A"/>
    <property type="match status" value="1"/>
</dbReference>
<dbReference type="Proteomes" id="UP000597444">
    <property type="component" value="Unassembled WGS sequence"/>
</dbReference>
<keyword evidence="6 14" id="KW-0686">Riboflavin biosynthesis</keyword>
<feature type="binding site" evidence="16">
    <location>
        <position position="184"/>
    </location>
    <ligand>
        <name>substrate</name>
    </ligand>
</feature>
<keyword evidence="14" id="KW-0378">Hydrolase</keyword>
<keyword evidence="7 14" id="KW-0479">Metal-binding</keyword>
<organism evidence="19 20">
    <name type="scientific">Reticulibacter mediterranei</name>
    <dbReference type="NCBI Taxonomy" id="2778369"/>
    <lineage>
        <taxon>Bacteria</taxon>
        <taxon>Bacillati</taxon>
        <taxon>Chloroflexota</taxon>
        <taxon>Ktedonobacteria</taxon>
        <taxon>Ktedonobacterales</taxon>
        <taxon>Reticulibacteraceae</taxon>
        <taxon>Reticulibacter</taxon>
    </lineage>
</organism>
<feature type="binding site" evidence="17">
    <location>
        <position position="50"/>
    </location>
    <ligand>
        <name>Zn(2+)</name>
        <dbReference type="ChEBI" id="CHEBI:29105"/>
        <note>catalytic</note>
    </ligand>
</feature>
<evidence type="ECO:0000256" key="7">
    <source>
        <dbReference type="ARBA" id="ARBA00022723"/>
    </source>
</evidence>
<keyword evidence="11" id="KW-0511">Multifunctional enzyme</keyword>
<comment type="similarity">
    <text evidence="4 14">In the N-terminal section; belongs to the cytidine and deoxycytidylate deaminase family.</text>
</comment>
<dbReference type="InterPro" id="IPR050765">
    <property type="entry name" value="Riboflavin_Biosynth_HTPR"/>
</dbReference>
<dbReference type="PANTHER" id="PTHR38011:SF7">
    <property type="entry name" value="2,5-DIAMINO-6-RIBOSYLAMINO-4(3H)-PYRIMIDINONE 5'-PHOSPHATE REDUCTASE"/>
    <property type="match status" value="1"/>
</dbReference>
<keyword evidence="20" id="KW-1185">Reference proteome</keyword>
<keyword evidence="9 14" id="KW-0521">NADP</keyword>
<dbReference type="SUPFAM" id="SSF53927">
    <property type="entry name" value="Cytidine deaminase-like"/>
    <property type="match status" value="1"/>
</dbReference>
<dbReference type="SUPFAM" id="SSF53597">
    <property type="entry name" value="Dihydrofolate reductase-like"/>
    <property type="match status" value="1"/>
</dbReference>
<dbReference type="Gene3D" id="3.40.140.10">
    <property type="entry name" value="Cytidine Deaminase, domain 2"/>
    <property type="match status" value="1"/>
</dbReference>
<feature type="binding site" evidence="17">
    <location>
        <position position="84"/>
    </location>
    <ligand>
        <name>Zn(2+)</name>
        <dbReference type="ChEBI" id="CHEBI:29105"/>
        <note>catalytic</note>
    </ligand>
</feature>
<evidence type="ECO:0000256" key="2">
    <source>
        <dbReference type="ARBA" id="ARBA00004882"/>
    </source>
</evidence>
<dbReference type="CDD" id="cd01284">
    <property type="entry name" value="Riboflavin_deaminase-reductase"/>
    <property type="match status" value="1"/>
</dbReference>
<accession>A0A8J3IK73</accession>
<sequence length="382" mass="40639">MDDREAMRLAIACAHSVEGRTSPRPSVGAVVVRNGRVIGKGATSPPYGPHAEVHALREAGEAARGADLYATLEPCCITIHTPPCTKAIIEAGVRRVVVGSVDPNPLVCEQGFAQLRAAGIEIVTGVEAEETDAILRPFATFITQGRPHITAKWAMTLDGKLASHTGDAYWISGSQARVWVHNLRDRVDAIMVGAGTAHADNPQLTVRLTPEQREYERAERSGPLRVILATNGQLAPALHLLQPELASGTCVIVGTTCPAEQIARLQTYGVEVVPVSIDTQGQIDLHAALQALAGKGIMHVLLEGGAHLFGSAFDRGLIDSVAVFIAPKLVGGAEAPAPLKGTGLASMQDAVRLHHRRTRIINEDVLVEGELQWNTEESSRGE</sequence>
<evidence type="ECO:0000256" key="3">
    <source>
        <dbReference type="ARBA" id="ARBA00004910"/>
    </source>
</evidence>
<dbReference type="InterPro" id="IPR002125">
    <property type="entry name" value="CMP_dCMP_dom"/>
</dbReference>
<dbReference type="InterPro" id="IPR002734">
    <property type="entry name" value="RibDG_C"/>
</dbReference>
<comment type="caution">
    <text evidence="19">The sequence shown here is derived from an EMBL/GenBank/DDBJ whole genome shotgun (WGS) entry which is preliminary data.</text>
</comment>
<evidence type="ECO:0000256" key="4">
    <source>
        <dbReference type="ARBA" id="ARBA00005259"/>
    </source>
</evidence>
<feature type="binding site" evidence="16">
    <location>
        <position position="207"/>
    </location>
    <ligand>
        <name>substrate</name>
    </ligand>
</feature>
<keyword evidence="10 14" id="KW-0560">Oxidoreductase</keyword>
<gene>
    <name evidence="19" type="primary">ribD</name>
    <name evidence="19" type="ORF">KSF_028500</name>
</gene>
<feature type="binding site" evidence="16">
    <location>
        <position position="170"/>
    </location>
    <ligand>
        <name>NADP(+)</name>
        <dbReference type="ChEBI" id="CHEBI:58349"/>
    </ligand>
</feature>
<evidence type="ECO:0000256" key="6">
    <source>
        <dbReference type="ARBA" id="ARBA00022619"/>
    </source>
</evidence>
<dbReference type="NCBIfam" id="TIGR00227">
    <property type="entry name" value="ribD_Cterm"/>
    <property type="match status" value="1"/>
</dbReference>
<dbReference type="GO" id="GO:0008270">
    <property type="term" value="F:zinc ion binding"/>
    <property type="evidence" value="ECO:0007669"/>
    <property type="project" value="InterPro"/>
</dbReference>
<evidence type="ECO:0000256" key="12">
    <source>
        <dbReference type="ARBA" id="ARBA00049861"/>
    </source>
</evidence>
<feature type="binding site" evidence="16">
    <location>
        <position position="230"/>
    </location>
    <ligand>
        <name>NADP(+)</name>
        <dbReference type="ChEBI" id="CHEBI:58349"/>
    </ligand>
</feature>
<feature type="binding site" evidence="17">
    <location>
        <position position="75"/>
    </location>
    <ligand>
        <name>Zn(2+)</name>
        <dbReference type="ChEBI" id="CHEBI:29105"/>
        <note>catalytic</note>
    </ligand>
</feature>
<dbReference type="GO" id="GO:0008703">
    <property type="term" value="F:5-amino-6-(5-phosphoribosylamino)uracil reductase activity"/>
    <property type="evidence" value="ECO:0007669"/>
    <property type="project" value="UniProtKB-EC"/>
</dbReference>
<evidence type="ECO:0000313" key="20">
    <source>
        <dbReference type="Proteomes" id="UP000597444"/>
    </source>
</evidence>
<evidence type="ECO:0000256" key="10">
    <source>
        <dbReference type="ARBA" id="ARBA00023002"/>
    </source>
</evidence>
<proteinExistence type="inferred from homology"/>
<evidence type="ECO:0000256" key="13">
    <source>
        <dbReference type="ARBA" id="ARBA00049886"/>
    </source>
</evidence>
<feature type="binding site" evidence="16">
    <location>
        <position position="196"/>
    </location>
    <ligand>
        <name>NADP(+)</name>
        <dbReference type="ChEBI" id="CHEBI:58349"/>
    </ligand>
</feature>
<dbReference type="PANTHER" id="PTHR38011">
    <property type="entry name" value="DIHYDROFOLATE REDUCTASE FAMILY PROTEIN (AFU_ORTHOLOGUE AFUA_8G06820)"/>
    <property type="match status" value="1"/>
</dbReference>
<comment type="similarity">
    <text evidence="5 14">In the C-terminal section; belongs to the HTP reductase family.</text>
</comment>
<feature type="binding site" evidence="16">
    <location>
        <position position="154"/>
    </location>
    <ligand>
        <name>NADP(+)</name>
        <dbReference type="ChEBI" id="CHEBI:58349"/>
    </ligand>
</feature>
<dbReference type="EC" id="1.1.1.193" evidence="14"/>
<evidence type="ECO:0000256" key="11">
    <source>
        <dbReference type="ARBA" id="ARBA00023268"/>
    </source>
</evidence>
<evidence type="ECO:0000313" key="19">
    <source>
        <dbReference type="EMBL" id="GHO92802.1"/>
    </source>
</evidence>
<comment type="cofactor">
    <cofactor evidence="14 17">
        <name>Zn(2+)</name>
        <dbReference type="ChEBI" id="CHEBI:29105"/>
    </cofactor>
    <text evidence="14 17">Binds 1 zinc ion.</text>
</comment>
<comment type="catalytic activity">
    <reaction evidence="13 14">
        <text>2,5-diamino-6-hydroxy-4-(5-phosphoribosylamino)-pyrimidine + H2O + H(+) = 5-amino-6-(5-phospho-D-ribosylamino)uracil + NH4(+)</text>
        <dbReference type="Rhea" id="RHEA:21868"/>
        <dbReference type="ChEBI" id="CHEBI:15377"/>
        <dbReference type="ChEBI" id="CHEBI:15378"/>
        <dbReference type="ChEBI" id="CHEBI:28938"/>
        <dbReference type="ChEBI" id="CHEBI:58453"/>
        <dbReference type="ChEBI" id="CHEBI:58614"/>
        <dbReference type="EC" id="3.5.4.26"/>
    </reaction>
</comment>
<feature type="binding site" evidence="16">
    <location>
        <position position="303"/>
    </location>
    <ligand>
        <name>substrate</name>
    </ligand>
</feature>
<protein>
    <recommendedName>
        <fullName evidence="14">Riboflavin biosynthesis protein RibD</fullName>
    </recommendedName>
    <domain>
        <recommendedName>
            <fullName evidence="14">Diaminohydroxyphosphoribosylaminopyrimidine deaminase</fullName>
            <shortName evidence="14">DRAP deaminase</shortName>
            <ecNumber evidence="14">3.5.4.26</ecNumber>
        </recommendedName>
        <alternativeName>
            <fullName evidence="14">Riboflavin-specific deaminase</fullName>
        </alternativeName>
    </domain>
    <domain>
        <recommendedName>
            <fullName evidence="14">5-amino-6-(5-phosphoribosylamino)uracil reductase</fullName>
            <ecNumber evidence="14">1.1.1.193</ecNumber>
        </recommendedName>
        <alternativeName>
            <fullName evidence="14">HTP reductase</fullName>
        </alternativeName>
    </domain>
</protein>
<evidence type="ECO:0000256" key="14">
    <source>
        <dbReference type="PIRNR" id="PIRNR006769"/>
    </source>
</evidence>
<name>A0A8J3IK73_9CHLR</name>
<dbReference type="GO" id="GO:0008835">
    <property type="term" value="F:diaminohydroxyphosphoribosylaminopyrimidine deaminase activity"/>
    <property type="evidence" value="ECO:0007669"/>
    <property type="project" value="UniProtKB-EC"/>
</dbReference>
<dbReference type="PROSITE" id="PS51747">
    <property type="entry name" value="CYT_DCMP_DEAMINASES_2"/>
    <property type="match status" value="1"/>
</dbReference>
<evidence type="ECO:0000256" key="15">
    <source>
        <dbReference type="PIRSR" id="PIRSR006769-1"/>
    </source>
</evidence>
<evidence type="ECO:0000256" key="5">
    <source>
        <dbReference type="ARBA" id="ARBA00007417"/>
    </source>
</evidence>
<dbReference type="Pfam" id="PF01872">
    <property type="entry name" value="RibD_C"/>
    <property type="match status" value="1"/>
</dbReference>
<dbReference type="InterPro" id="IPR016192">
    <property type="entry name" value="APOBEC/CMP_deaminase_Zn-bd"/>
</dbReference>
<comment type="pathway">
    <text evidence="2 14">Cofactor biosynthesis; riboflavin biosynthesis; 5-amino-6-(D-ribitylamino)uracil from GTP: step 2/4.</text>
</comment>
<keyword evidence="8 14" id="KW-0862">Zinc</keyword>
<feature type="active site" description="Proton donor" evidence="15">
    <location>
        <position position="52"/>
    </location>
</feature>
<dbReference type="RefSeq" id="WP_220203618.1">
    <property type="nucleotide sequence ID" value="NZ_BNJK01000001.1"/>
</dbReference>
<evidence type="ECO:0000256" key="9">
    <source>
        <dbReference type="ARBA" id="ARBA00022857"/>
    </source>
</evidence>
<feature type="binding site" evidence="16">
    <location>
        <begin position="305"/>
        <end position="311"/>
    </location>
    <ligand>
        <name>NADP(+)</name>
        <dbReference type="ChEBI" id="CHEBI:58349"/>
    </ligand>
</feature>
<dbReference type="UniPathway" id="UPA00275">
    <property type="reaction ID" value="UER00401"/>
</dbReference>
<comment type="pathway">
    <text evidence="3 14">Cofactor biosynthesis; riboflavin biosynthesis; 5-amino-6-(D-ribitylamino)uracil from GTP: step 3/4.</text>
</comment>
<evidence type="ECO:0000256" key="1">
    <source>
        <dbReference type="ARBA" id="ARBA00002151"/>
    </source>
</evidence>
<dbReference type="NCBIfam" id="TIGR00326">
    <property type="entry name" value="eubact_ribD"/>
    <property type="match status" value="1"/>
</dbReference>
<comment type="catalytic activity">
    <reaction evidence="12 14">
        <text>5-amino-6-(5-phospho-D-ribitylamino)uracil + NADP(+) = 5-amino-6-(5-phospho-D-ribosylamino)uracil + NADPH + H(+)</text>
        <dbReference type="Rhea" id="RHEA:17845"/>
        <dbReference type="ChEBI" id="CHEBI:15378"/>
        <dbReference type="ChEBI" id="CHEBI:57783"/>
        <dbReference type="ChEBI" id="CHEBI:58349"/>
        <dbReference type="ChEBI" id="CHEBI:58421"/>
        <dbReference type="ChEBI" id="CHEBI:58453"/>
        <dbReference type="EC" id="1.1.1.193"/>
    </reaction>
</comment>
<evidence type="ECO:0000256" key="16">
    <source>
        <dbReference type="PIRSR" id="PIRSR006769-2"/>
    </source>
</evidence>
<feature type="binding site" evidence="16">
    <location>
        <position position="204"/>
    </location>
    <ligand>
        <name>substrate</name>
    </ligand>
</feature>
<dbReference type="EC" id="3.5.4.26" evidence="14"/>
<feature type="domain" description="CMP/dCMP-type deaminase" evidence="18">
    <location>
        <begin position="1"/>
        <end position="115"/>
    </location>
</feature>
<feature type="binding site" evidence="16">
    <location>
        <position position="200"/>
    </location>
    <ligand>
        <name>NADP(+)</name>
        <dbReference type="ChEBI" id="CHEBI:58349"/>
    </ligand>
</feature>
<evidence type="ECO:0000256" key="17">
    <source>
        <dbReference type="PIRSR" id="PIRSR006769-3"/>
    </source>
</evidence>